<accession>A0ABP8XQC8</accession>
<dbReference type="SUPFAM" id="SSF103481">
    <property type="entry name" value="Multidrug resistance efflux transporter EmrE"/>
    <property type="match status" value="2"/>
</dbReference>
<dbReference type="Pfam" id="PF00892">
    <property type="entry name" value="EamA"/>
    <property type="match status" value="1"/>
</dbReference>
<evidence type="ECO:0000313" key="5">
    <source>
        <dbReference type="Proteomes" id="UP001500325"/>
    </source>
</evidence>
<comment type="caution">
    <text evidence="4">The sequence shown here is derived from an EMBL/GenBank/DDBJ whole genome shotgun (WGS) entry which is preliminary data.</text>
</comment>
<feature type="transmembrane region" description="Helical" evidence="2">
    <location>
        <begin position="6"/>
        <end position="25"/>
    </location>
</feature>
<dbReference type="EMBL" id="BAABIC010000032">
    <property type="protein sequence ID" value="GAA4711542.1"/>
    <property type="molecule type" value="Genomic_DNA"/>
</dbReference>
<dbReference type="Gene3D" id="1.10.3730.20">
    <property type="match status" value="1"/>
</dbReference>
<keyword evidence="2" id="KW-0472">Membrane</keyword>
<feature type="transmembrane region" description="Helical" evidence="2">
    <location>
        <begin position="184"/>
        <end position="202"/>
    </location>
</feature>
<keyword evidence="2" id="KW-1133">Transmembrane helix</keyword>
<protein>
    <submittedName>
        <fullName evidence="4">DMT family transporter</fullName>
    </submittedName>
</protein>
<feature type="transmembrane region" description="Helical" evidence="2">
    <location>
        <begin position="239"/>
        <end position="262"/>
    </location>
</feature>
<evidence type="ECO:0000256" key="1">
    <source>
        <dbReference type="ARBA" id="ARBA00007362"/>
    </source>
</evidence>
<feature type="transmembrane region" description="Helical" evidence="2">
    <location>
        <begin position="214"/>
        <end position="233"/>
    </location>
</feature>
<dbReference type="Proteomes" id="UP001500325">
    <property type="component" value="Unassembled WGS sequence"/>
</dbReference>
<gene>
    <name evidence="4" type="ORF">GCM10023215_62360</name>
</gene>
<feature type="transmembrane region" description="Helical" evidence="2">
    <location>
        <begin position="153"/>
        <end position="172"/>
    </location>
</feature>
<organism evidence="4 5">
    <name type="scientific">Pseudonocardia yuanmonensis</name>
    <dbReference type="NCBI Taxonomy" id="1095914"/>
    <lineage>
        <taxon>Bacteria</taxon>
        <taxon>Bacillati</taxon>
        <taxon>Actinomycetota</taxon>
        <taxon>Actinomycetes</taxon>
        <taxon>Pseudonocardiales</taxon>
        <taxon>Pseudonocardiaceae</taxon>
        <taxon>Pseudonocardia</taxon>
    </lineage>
</organism>
<name>A0ABP8XQC8_9PSEU</name>
<feature type="domain" description="EamA" evidence="3">
    <location>
        <begin position="2"/>
        <end position="133"/>
    </location>
</feature>
<reference evidence="5" key="1">
    <citation type="journal article" date="2019" name="Int. J. Syst. Evol. Microbiol.">
        <title>The Global Catalogue of Microorganisms (GCM) 10K type strain sequencing project: providing services to taxonomists for standard genome sequencing and annotation.</title>
        <authorList>
            <consortium name="The Broad Institute Genomics Platform"/>
            <consortium name="The Broad Institute Genome Sequencing Center for Infectious Disease"/>
            <person name="Wu L."/>
            <person name="Ma J."/>
        </authorList>
    </citation>
    <scope>NUCLEOTIDE SEQUENCE [LARGE SCALE GENOMIC DNA]</scope>
    <source>
        <strain evidence="5">JCM 18055</strain>
    </source>
</reference>
<comment type="similarity">
    <text evidence="1">Belongs to the EamA transporter family.</text>
</comment>
<keyword evidence="5" id="KW-1185">Reference proteome</keyword>
<keyword evidence="2" id="KW-0812">Transmembrane</keyword>
<feature type="transmembrane region" description="Helical" evidence="2">
    <location>
        <begin position="86"/>
        <end position="110"/>
    </location>
</feature>
<feature type="transmembrane region" description="Helical" evidence="2">
    <location>
        <begin position="32"/>
        <end position="51"/>
    </location>
</feature>
<dbReference type="InterPro" id="IPR000620">
    <property type="entry name" value="EamA_dom"/>
</dbReference>
<dbReference type="RefSeq" id="WP_345384382.1">
    <property type="nucleotide sequence ID" value="NZ_BAABIC010000032.1"/>
</dbReference>
<dbReference type="InterPro" id="IPR037185">
    <property type="entry name" value="EmrE-like"/>
</dbReference>
<feature type="transmembrane region" description="Helical" evidence="2">
    <location>
        <begin position="116"/>
        <end position="132"/>
    </location>
</feature>
<sequence length="287" mass="27983">MGAALALVSALSYGLSDVVGGIVARRMRAVRVAFLGQLGGLLAVAVAAPVLTPASPAAPALLWGGLSGLGTGLAMAFLFRGMGRGAMSVVVPVSAVGGVALPVLVGATVLGERPAWPTWVGVGLALPALWLVSRGSAGPATESGPTRGSVTDGLVSGVGIAIQYLALARAAPASGLWPVLAGRVTALVAVGILACTLMRALPANAERRAGAREAAAAGGAGVLAALALAAYLVAAQSEFVTVAVVLSSLYPLVPAVIGVVVLGERLSRGQVLGLAVAATAAVLIALS</sequence>
<proteinExistence type="inferred from homology"/>
<evidence type="ECO:0000259" key="3">
    <source>
        <dbReference type="Pfam" id="PF00892"/>
    </source>
</evidence>
<evidence type="ECO:0000313" key="4">
    <source>
        <dbReference type="EMBL" id="GAA4711542.1"/>
    </source>
</evidence>
<evidence type="ECO:0000256" key="2">
    <source>
        <dbReference type="SAM" id="Phobius"/>
    </source>
</evidence>
<feature type="transmembrane region" description="Helical" evidence="2">
    <location>
        <begin position="269"/>
        <end position="286"/>
    </location>
</feature>
<feature type="transmembrane region" description="Helical" evidence="2">
    <location>
        <begin position="57"/>
        <end position="79"/>
    </location>
</feature>